<feature type="chain" id="PRO_5013001789" evidence="4">
    <location>
        <begin position="28"/>
        <end position="369"/>
    </location>
</feature>
<dbReference type="PANTHER" id="PTHR24171">
    <property type="entry name" value="ANKYRIN REPEAT DOMAIN-CONTAINING PROTEIN 39-RELATED"/>
    <property type="match status" value="1"/>
</dbReference>
<dbReference type="STRING" id="572036.SAMN05661099_3196"/>
<evidence type="ECO:0000256" key="2">
    <source>
        <dbReference type="ARBA" id="ARBA00023043"/>
    </source>
</evidence>
<reference evidence="6" key="1">
    <citation type="submission" date="2017-02" db="EMBL/GenBank/DDBJ databases">
        <authorList>
            <person name="Varghese N."/>
            <person name="Submissions S."/>
        </authorList>
    </citation>
    <scope>NUCLEOTIDE SEQUENCE [LARGE SCALE GENOMIC DNA]</scope>
    <source>
        <strain evidence="6">DSM 22385</strain>
    </source>
</reference>
<dbReference type="SMART" id="SM00248">
    <property type="entry name" value="ANK"/>
    <property type="match status" value="2"/>
</dbReference>
<sequence length="369" mass="39786">MNLNIKAAIAVAIILLAVSLQSLKAQSGPWARYNGKMKGEALVRDSDGGYLKEVQSIVEGGGDVNWQLESGFSPLMAAAGGGHLEIVKFLIEKGADPNLKDSNGRTALDRAQLAGANDVVRYLRSLATQPVSAQKTDNQTVVIQPATAPAPAEMPATPPPVANNGTATPPAVAVIPAGKWPVFGTYKVGDRVKFFAGSWKSGTIVEVGVPGDNTGKLAAPKERRYLIGREGAANWNDWTDWGNVTGLTREPFWTSFFNGEWRLGETMAANTRVEGGYQRDEYTFHKASEALQVKSDNSYSWKTIGGKVINGTWRPAEDGAGIILINAYQGINWTLRNETNSTEENIRGLQTSRLTADGKMSIKAQRPIQ</sequence>
<dbReference type="Proteomes" id="UP000189981">
    <property type="component" value="Unassembled WGS sequence"/>
</dbReference>
<feature type="signal peptide" evidence="4">
    <location>
        <begin position="1"/>
        <end position="27"/>
    </location>
</feature>
<dbReference type="SUPFAM" id="SSF48403">
    <property type="entry name" value="Ankyrin repeat"/>
    <property type="match status" value="1"/>
</dbReference>
<name>A0A1T5ET78_9SPHI</name>
<gene>
    <name evidence="5" type="ORF">SAMN05661099_3196</name>
</gene>
<dbReference type="InterPro" id="IPR036770">
    <property type="entry name" value="Ankyrin_rpt-contain_sf"/>
</dbReference>
<dbReference type="Gene3D" id="1.25.40.20">
    <property type="entry name" value="Ankyrin repeat-containing domain"/>
    <property type="match status" value="1"/>
</dbReference>
<organism evidence="5 6">
    <name type="scientific">Daejeonella lutea</name>
    <dbReference type="NCBI Taxonomy" id="572036"/>
    <lineage>
        <taxon>Bacteria</taxon>
        <taxon>Pseudomonadati</taxon>
        <taxon>Bacteroidota</taxon>
        <taxon>Sphingobacteriia</taxon>
        <taxon>Sphingobacteriales</taxon>
        <taxon>Sphingobacteriaceae</taxon>
        <taxon>Daejeonella</taxon>
    </lineage>
</organism>
<dbReference type="EMBL" id="FUYR01000004">
    <property type="protein sequence ID" value="SKB87132.1"/>
    <property type="molecule type" value="Genomic_DNA"/>
</dbReference>
<dbReference type="Pfam" id="PF12796">
    <property type="entry name" value="Ank_2"/>
    <property type="match status" value="1"/>
</dbReference>
<dbReference type="InterPro" id="IPR002110">
    <property type="entry name" value="Ankyrin_rpt"/>
</dbReference>
<dbReference type="OrthoDB" id="407974at2"/>
<dbReference type="AlphaFoldDB" id="A0A1T5ET78"/>
<keyword evidence="1" id="KW-0677">Repeat</keyword>
<protein>
    <submittedName>
        <fullName evidence="5">Ankyrin repeat-containing protein</fullName>
    </submittedName>
</protein>
<keyword evidence="4" id="KW-0732">Signal</keyword>
<evidence type="ECO:0000313" key="5">
    <source>
        <dbReference type="EMBL" id="SKB87132.1"/>
    </source>
</evidence>
<evidence type="ECO:0000256" key="1">
    <source>
        <dbReference type="ARBA" id="ARBA00022737"/>
    </source>
</evidence>
<feature type="repeat" description="ANK" evidence="3">
    <location>
        <begin position="70"/>
        <end position="102"/>
    </location>
</feature>
<dbReference type="PROSITE" id="PS50088">
    <property type="entry name" value="ANK_REPEAT"/>
    <property type="match status" value="1"/>
</dbReference>
<dbReference type="PROSITE" id="PS50297">
    <property type="entry name" value="ANK_REP_REGION"/>
    <property type="match status" value="1"/>
</dbReference>
<proteinExistence type="predicted"/>
<accession>A0A1T5ET78</accession>
<evidence type="ECO:0000313" key="6">
    <source>
        <dbReference type="Proteomes" id="UP000189981"/>
    </source>
</evidence>
<dbReference type="PANTHER" id="PTHR24171:SF9">
    <property type="entry name" value="ANKYRIN REPEAT DOMAIN-CONTAINING PROTEIN 39"/>
    <property type="match status" value="1"/>
</dbReference>
<keyword evidence="6" id="KW-1185">Reference proteome</keyword>
<evidence type="ECO:0000256" key="4">
    <source>
        <dbReference type="SAM" id="SignalP"/>
    </source>
</evidence>
<evidence type="ECO:0000256" key="3">
    <source>
        <dbReference type="PROSITE-ProRule" id="PRU00023"/>
    </source>
</evidence>
<dbReference type="RefSeq" id="WP_079703703.1">
    <property type="nucleotide sequence ID" value="NZ_FUYR01000004.1"/>
</dbReference>
<keyword evidence="2 3" id="KW-0040">ANK repeat</keyword>